<gene>
    <name evidence="1" type="ORF">TNIN_182271</name>
</gene>
<dbReference type="EMBL" id="BMAV01022764">
    <property type="protein sequence ID" value="GFY78006.1"/>
    <property type="molecule type" value="Genomic_DNA"/>
</dbReference>
<name>A0A8X7CRF7_9ARAC</name>
<evidence type="ECO:0000313" key="1">
    <source>
        <dbReference type="EMBL" id="GFY78006.1"/>
    </source>
</evidence>
<dbReference type="AlphaFoldDB" id="A0A8X7CRF7"/>
<dbReference type="Proteomes" id="UP000886998">
    <property type="component" value="Unassembled WGS sequence"/>
</dbReference>
<comment type="caution">
    <text evidence="1">The sequence shown here is derived from an EMBL/GenBank/DDBJ whole genome shotgun (WGS) entry which is preliminary data.</text>
</comment>
<sequence>NFQSFIKYSVSCSITQNQKGLIQFGVIKFPPNMGLDHLPVLPLRGGVLVKLLLQSENEGSEDLLGKNFSLGQDKYKKNFLSWEP</sequence>
<protein>
    <submittedName>
        <fullName evidence="1">Uncharacterized protein</fullName>
    </submittedName>
</protein>
<accession>A0A8X7CRF7</accession>
<organism evidence="1 2">
    <name type="scientific">Trichonephila inaurata madagascariensis</name>
    <dbReference type="NCBI Taxonomy" id="2747483"/>
    <lineage>
        <taxon>Eukaryota</taxon>
        <taxon>Metazoa</taxon>
        <taxon>Ecdysozoa</taxon>
        <taxon>Arthropoda</taxon>
        <taxon>Chelicerata</taxon>
        <taxon>Arachnida</taxon>
        <taxon>Araneae</taxon>
        <taxon>Araneomorphae</taxon>
        <taxon>Entelegynae</taxon>
        <taxon>Araneoidea</taxon>
        <taxon>Nephilidae</taxon>
        <taxon>Trichonephila</taxon>
        <taxon>Trichonephila inaurata</taxon>
    </lineage>
</organism>
<reference evidence="1" key="1">
    <citation type="submission" date="2020-08" db="EMBL/GenBank/DDBJ databases">
        <title>Multicomponent nature underlies the extraordinary mechanical properties of spider dragline silk.</title>
        <authorList>
            <person name="Kono N."/>
            <person name="Nakamura H."/>
            <person name="Mori M."/>
            <person name="Yoshida Y."/>
            <person name="Ohtoshi R."/>
            <person name="Malay A.D."/>
            <person name="Moran D.A.P."/>
            <person name="Tomita M."/>
            <person name="Numata K."/>
            <person name="Arakawa K."/>
        </authorList>
    </citation>
    <scope>NUCLEOTIDE SEQUENCE</scope>
</reference>
<proteinExistence type="predicted"/>
<evidence type="ECO:0000313" key="2">
    <source>
        <dbReference type="Proteomes" id="UP000886998"/>
    </source>
</evidence>
<keyword evidence="2" id="KW-1185">Reference proteome</keyword>
<feature type="non-terminal residue" evidence="1">
    <location>
        <position position="1"/>
    </location>
</feature>